<keyword evidence="1" id="KW-0472">Membrane</keyword>
<accession>A0AAW8YMH4</accession>
<reference evidence="2" key="2">
    <citation type="submission" date="2023-10" db="EMBL/GenBank/DDBJ databases">
        <authorList>
            <person name="Khurajog B."/>
        </authorList>
    </citation>
    <scope>NUCLEOTIDE SEQUENCE</scope>
    <source>
        <strain evidence="2">BF14</strain>
    </source>
</reference>
<gene>
    <name evidence="2" type="ORF">R0H03_03925</name>
</gene>
<evidence type="ECO:0008006" key="4">
    <source>
        <dbReference type="Google" id="ProtNLM"/>
    </source>
</evidence>
<keyword evidence="1" id="KW-0812">Transmembrane</keyword>
<evidence type="ECO:0000256" key="1">
    <source>
        <dbReference type="SAM" id="Phobius"/>
    </source>
</evidence>
<reference evidence="2" key="1">
    <citation type="journal article" date="2023" name="PeerJ">
        <title>Selection and evaluation of lactic acid bacteria from chicken feces in Thailand as potential probiotics.</title>
        <authorList>
            <person name="Khurajog B."/>
            <person name="Disastra Y."/>
            <person name="Lawwyne L.D."/>
            <person name="Sirichokchatchawan W."/>
            <person name="Niyomtham W."/>
            <person name="Yindee J."/>
            <person name="Hampson D.J."/>
            <person name="Prapasarakul N."/>
        </authorList>
    </citation>
    <scope>NUCLEOTIDE SEQUENCE</scope>
    <source>
        <strain evidence="2">BF14</strain>
    </source>
</reference>
<evidence type="ECO:0000313" key="2">
    <source>
        <dbReference type="EMBL" id="MDV2911013.1"/>
    </source>
</evidence>
<dbReference type="RefSeq" id="WP_317052030.1">
    <property type="nucleotide sequence ID" value="NZ_CP140878.1"/>
</dbReference>
<organism evidence="2 3">
    <name type="scientific">Pediococcus acidilactici</name>
    <dbReference type="NCBI Taxonomy" id="1254"/>
    <lineage>
        <taxon>Bacteria</taxon>
        <taxon>Bacillati</taxon>
        <taxon>Bacillota</taxon>
        <taxon>Bacilli</taxon>
        <taxon>Lactobacillales</taxon>
        <taxon>Lactobacillaceae</taxon>
        <taxon>Pediococcus</taxon>
        <taxon>Pediococcus acidilactici group</taxon>
    </lineage>
</organism>
<comment type="caution">
    <text evidence="2">The sequence shown here is derived from an EMBL/GenBank/DDBJ whole genome shotgun (WGS) entry which is preliminary data.</text>
</comment>
<feature type="transmembrane region" description="Helical" evidence="1">
    <location>
        <begin position="38"/>
        <end position="58"/>
    </location>
</feature>
<protein>
    <recommendedName>
        <fullName evidence="4">Holin</fullName>
    </recommendedName>
</protein>
<proteinExistence type="predicted"/>
<dbReference type="Proteomes" id="UP001280415">
    <property type="component" value="Unassembled WGS sequence"/>
</dbReference>
<dbReference type="AlphaFoldDB" id="A0AAW8YMH4"/>
<dbReference type="EMBL" id="JAWJAX010000003">
    <property type="protein sequence ID" value="MDV2911013.1"/>
    <property type="molecule type" value="Genomic_DNA"/>
</dbReference>
<sequence length="119" mass="12239">MEIITDLNLATAGELALSGFLIALIVQGIKSTGKVSNNFIPLVSMAIGVVIGIVAVVATHDTNYVGGAVSGLIIGAGTSGMVDLAKGTIKTARVVKTNKEVKQAKTIEKAVSKYLKERG</sequence>
<keyword evidence="1" id="KW-1133">Transmembrane helix</keyword>
<evidence type="ECO:0000313" key="3">
    <source>
        <dbReference type="Proteomes" id="UP001280415"/>
    </source>
</evidence>
<name>A0AAW8YMH4_PEDAC</name>
<feature type="transmembrane region" description="Helical" evidence="1">
    <location>
        <begin position="6"/>
        <end position="26"/>
    </location>
</feature>
<feature type="transmembrane region" description="Helical" evidence="1">
    <location>
        <begin position="64"/>
        <end position="85"/>
    </location>
</feature>